<keyword evidence="3" id="KW-0520">NAD</keyword>
<evidence type="ECO:0000256" key="1">
    <source>
        <dbReference type="ARBA" id="ARBA00005854"/>
    </source>
</evidence>
<dbReference type="EMBL" id="KN880925">
    <property type="protein sequence ID" value="KIY61520.1"/>
    <property type="molecule type" value="Genomic_DNA"/>
</dbReference>
<protein>
    <submittedName>
        <fullName evidence="7">D-isomer specific 2-hydroxyacid dehydrogenase</fullName>
    </submittedName>
</protein>
<comment type="similarity">
    <text evidence="1 4">Belongs to the D-isomer specific 2-hydroxyacid dehydrogenase family.</text>
</comment>
<evidence type="ECO:0000259" key="6">
    <source>
        <dbReference type="Pfam" id="PF02826"/>
    </source>
</evidence>
<dbReference type="GO" id="GO:0016616">
    <property type="term" value="F:oxidoreductase activity, acting on the CH-OH group of donors, NAD or NADP as acceptor"/>
    <property type="evidence" value="ECO:0007669"/>
    <property type="project" value="InterPro"/>
</dbReference>
<organism evidence="7 8">
    <name type="scientific">Cylindrobasidium torrendii FP15055 ss-10</name>
    <dbReference type="NCBI Taxonomy" id="1314674"/>
    <lineage>
        <taxon>Eukaryota</taxon>
        <taxon>Fungi</taxon>
        <taxon>Dikarya</taxon>
        <taxon>Basidiomycota</taxon>
        <taxon>Agaricomycotina</taxon>
        <taxon>Agaricomycetes</taxon>
        <taxon>Agaricomycetidae</taxon>
        <taxon>Agaricales</taxon>
        <taxon>Marasmiineae</taxon>
        <taxon>Physalacriaceae</taxon>
        <taxon>Cylindrobasidium</taxon>
    </lineage>
</organism>
<dbReference type="InterPro" id="IPR050857">
    <property type="entry name" value="D-2-hydroxyacid_DH"/>
</dbReference>
<keyword evidence="8" id="KW-1185">Reference proteome</keyword>
<reference evidence="7 8" key="1">
    <citation type="journal article" date="2015" name="Fungal Genet. Biol.">
        <title>Evolution of novel wood decay mechanisms in Agaricales revealed by the genome sequences of Fistulina hepatica and Cylindrobasidium torrendii.</title>
        <authorList>
            <person name="Floudas D."/>
            <person name="Held B.W."/>
            <person name="Riley R."/>
            <person name="Nagy L.G."/>
            <person name="Koehler G."/>
            <person name="Ransdell A.S."/>
            <person name="Younus H."/>
            <person name="Chow J."/>
            <person name="Chiniquy J."/>
            <person name="Lipzen A."/>
            <person name="Tritt A."/>
            <person name="Sun H."/>
            <person name="Haridas S."/>
            <person name="LaButti K."/>
            <person name="Ohm R.A."/>
            <person name="Kues U."/>
            <person name="Blanchette R.A."/>
            <person name="Grigoriev I.V."/>
            <person name="Minto R.E."/>
            <person name="Hibbett D.S."/>
        </authorList>
    </citation>
    <scope>NUCLEOTIDE SEQUENCE [LARGE SCALE GENOMIC DNA]</scope>
    <source>
        <strain evidence="7 8">FP15055 ss-10</strain>
    </source>
</reference>
<dbReference type="PANTHER" id="PTHR42789:SF1">
    <property type="entry name" value="D-ISOMER SPECIFIC 2-HYDROXYACID DEHYDROGENASE FAMILY PROTEIN (AFU_ORTHOLOGUE AFUA_6G10090)"/>
    <property type="match status" value="1"/>
</dbReference>
<evidence type="ECO:0000256" key="2">
    <source>
        <dbReference type="ARBA" id="ARBA00023002"/>
    </source>
</evidence>
<keyword evidence="2 4" id="KW-0560">Oxidoreductase</keyword>
<evidence type="ECO:0000313" key="7">
    <source>
        <dbReference type="EMBL" id="KIY61520.1"/>
    </source>
</evidence>
<dbReference type="SUPFAM" id="SSF51735">
    <property type="entry name" value="NAD(P)-binding Rossmann-fold domains"/>
    <property type="match status" value="1"/>
</dbReference>
<feature type="domain" description="D-isomer specific 2-hydroxyacid dehydrogenase catalytic" evidence="5">
    <location>
        <begin position="19"/>
        <end position="325"/>
    </location>
</feature>
<dbReference type="AlphaFoldDB" id="A0A0D7AU32"/>
<dbReference type="SUPFAM" id="SSF52283">
    <property type="entry name" value="Formate/glycerate dehydrogenase catalytic domain-like"/>
    <property type="match status" value="1"/>
</dbReference>
<evidence type="ECO:0000313" key="8">
    <source>
        <dbReference type="Proteomes" id="UP000054007"/>
    </source>
</evidence>
<dbReference type="Pfam" id="PF02826">
    <property type="entry name" value="2-Hacid_dh_C"/>
    <property type="match status" value="1"/>
</dbReference>
<gene>
    <name evidence="7" type="ORF">CYLTODRAFT_427501</name>
</gene>
<dbReference type="Pfam" id="PF00389">
    <property type="entry name" value="2-Hacid_dh"/>
    <property type="match status" value="1"/>
</dbReference>
<feature type="domain" description="D-isomer specific 2-hydroxyacid dehydrogenase NAD-binding" evidence="6">
    <location>
        <begin position="122"/>
        <end position="297"/>
    </location>
</feature>
<evidence type="ECO:0000256" key="3">
    <source>
        <dbReference type="ARBA" id="ARBA00023027"/>
    </source>
</evidence>
<evidence type="ECO:0000259" key="5">
    <source>
        <dbReference type="Pfam" id="PF00389"/>
    </source>
</evidence>
<dbReference type="STRING" id="1314674.A0A0D7AU32"/>
<dbReference type="PANTHER" id="PTHR42789">
    <property type="entry name" value="D-ISOMER SPECIFIC 2-HYDROXYACID DEHYDROGENASE FAMILY PROTEIN (AFU_ORTHOLOGUE AFUA_6G10090)"/>
    <property type="match status" value="1"/>
</dbReference>
<accession>A0A0D7AU32</accession>
<proteinExistence type="inferred from homology"/>
<dbReference type="Proteomes" id="UP000054007">
    <property type="component" value="Unassembled WGS sequence"/>
</dbReference>
<dbReference type="CDD" id="cd12169">
    <property type="entry name" value="PGDH_like_1"/>
    <property type="match status" value="1"/>
</dbReference>
<dbReference type="InterPro" id="IPR029753">
    <property type="entry name" value="D-isomer_DH_CS"/>
</dbReference>
<dbReference type="InterPro" id="IPR006140">
    <property type="entry name" value="D-isomer_DH_NAD-bd"/>
</dbReference>
<dbReference type="InterPro" id="IPR006139">
    <property type="entry name" value="D-isomer_2_OHA_DH_cat_dom"/>
</dbReference>
<dbReference type="OrthoDB" id="298012at2759"/>
<dbReference type="PROSITE" id="PS00671">
    <property type="entry name" value="D_2_HYDROXYACID_DH_3"/>
    <property type="match status" value="1"/>
</dbReference>
<sequence>MSSSIRIAILDDYQGVALTSADWSSIQAKATVEVIHEALGDNTDVVVDRLKEYDIICAMRERTKFTQTVLDKLPRLKLLNTTGMRNLGIDVVFARSKGIEVCGTTYGPGGVASFNTTEHIWALILAVTRHIVTEDANVKAHNPQWQTVVPTGIAGKTLGLLGCGRLGSDVGRIAKAFHMRVLGWSPHLTPERAAEAGVELAASKEALFAEADVVSIHLISVPATYGIVGRKELDLMKPTAYLINTSRGPLVDEDALVDVLKDGGIRGAGLDVYNVEPLPLDHPLRDLRNVTLSPHNGYVSDSSYSSFFPETVENILAFWEGKPKRQLFE</sequence>
<dbReference type="InterPro" id="IPR036291">
    <property type="entry name" value="NAD(P)-bd_dom_sf"/>
</dbReference>
<name>A0A0D7AU32_9AGAR</name>
<dbReference type="Gene3D" id="3.40.50.720">
    <property type="entry name" value="NAD(P)-binding Rossmann-like Domain"/>
    <property type="match status" value="2"/>
</dbReference>
<evidence type="ECO:0000256" key="4">
    <source>
        <dbReference type="RuleBase" id="RU003719"/>
    </source>
</evidence>
<dbReference type="GO" id="GO:0051287">
    <property type="term" value="F:NAD binding"/>
    <property type="evidence" value="ECO:0007669"/>
    <property type="project" value="InterPro"/>
</dbReference>